<dbReference type="PIRSF" id="PIRSF002741">
    <property type="entry name" value="MppA"/>
    <property type="match status" value="1"/>
</dbReference>
<evidence type="ECO:0000313" key="6">
    <source>
        <dbReference type="EMBL" id="CAL2078015.1"/>
    </source>
</evidence>
<gene>
    <name evidence="6" type="ORF">TD3509T_0584</name>
</gene>
<dbReference type="PANTHER" id="PTHR30290:SF10">
    <property type="entry name" value="PERIPLASMIC OLIGOPEPTIDE-BINDING PROTEIN-RELATED"/>
    <property type="match status" value="1"/>
</dbReference>
<dbReference type="Gene3D" id="3.10.105.10">
    <property type="entry name" value="Dipeptide-binding Protein, Domain 3"/>
    <property type="match status" value="1"/>
</dbReference>
<dbReference type="PROSITE" id="PS51257">
    <property type="entry name" value="PROKAR_LIPOPROTEIN"/>
    <property type="match status" value="1"/>
</dbReference>
<dbReference type="PANTHER" id="PTHR30290">
    <property type="entry name" value="PERIPLASMIC BINDING COMPONENT OF ABC TRANSPORTER"/>
    <property type="match status" value="1"/>
</dbReference>
<dbReference type="InterPro" id="IPR030678">
    <property type="entry name" value="Peptide/Ni-bd"/>
</dbReference>
<evidence type="ECO:0000313" key="7">
    <source>
        <dbReference type="Proteomes" id="UP001497514"/>
    </source>
</evidence>
<dbReference type="SUPFAM" id="SSF53850">
    <property type="entry name" value="Periplasmic binding protein-like II"/>
    <property type="match status" value="1"/>
</dbReference>
<dbReference type="Pfam" id="PF00496">
    <property type="entry name" value="SBP_bac_5"/>
    <property type="match status" value="1"/>
</dbReference>
<organism evidence="6 7">
    <name type="scientific">Tenacibaculum dicentrarchi</name>
    <dbReference type="NCBI Taxonomy" id="669041"/>
    <lineage>
        <taxon>Bacteria</taxon>
        <taxon>Pseudomonadati</taxon>
        <taxon>Bacteroidota</taxon>
        <taxon>Flavobacteriia</taxon>
        <taxon>Flavobacteriales</taxon>
        <taxon>Flavobacteriaceae</taxon>
        <taxon>Tenacibaculum</taxon>
    </lineage>
</organism>
<name>A0ABP1EIE2_9FLAO</name>
<comment type="similarity">
    <text evidence="2">Belongs to the bacterial solute-binding protein 5 family.</text>
</comment>
<comment type="subcellular location">
    <subcellularLocation>
        <location evidence="1">Cell envelope</location>
    </subcellularLocation>
</comment>
<reference evidence="6 7" key="1">
    <citation type="submission" date="2024-05" db="EMBL/GenBank/DDBJ databases">
        <authorList>
            <person name="Duchaud E."/>
        </authorList>
    </citation>
    <scope>NUCLEOTIDE SEQUENCE [LARGE SCALE GENOMIC DNA]</scope>
    <source>
        <strain evidence="6">Ena-SAMPLE-TAB-13-05-2024-13:56:06:370-140309</strain>
    </source>
</reference>
<dbReference type="Gene3D" id="3.90.76.10">
    <property type="entry name" value="Dipeptide-binding Protein, Domain 1"/>
    <property type="match status" value="1"/>
</dbReference>
<proteinExistence type="inferred from homology"/>
<sequence>MYETISKILSSFLKESKSNYFILFILFIGLYSCTKQSSKFTDSQVFRYNEHSNITSLDPAFAKDQRNIWVVNQLFNGLVQLDDSLHIQPDIAEKWSISEDGKTYRFTLRNDVKFHKHHLFGKDSTRNVIATDFKYSLDRLVSKKIASPGGWVLQNVKNFKAENDSIFTINLKQAFPPFLGLLAMKYCSVVPKEAVDYFGNSFRANPIGTGAFQFKIWEENTKLVLRKNPLYFEKDTNGDKLPYLEAVAITFLPDKQSEYLQFIQGNLDFMKSLDASYKDDILNTDGTLKDKYTDKIIMQTGAYLNTEYLGIYSENTENYPTKSKLIRQAINQGFDREKMIKFLRNGIGTPAENGFIPKGLPSFNNQKGYSYQPEKASELVKKYMQETGDKNPKITITTNGNYLDLCEFIQRELQNIGLQVAVSVIPPSTLRQAKSSGKLPIFRASWIADYPDAENYLSLFYSKNFTPNGPNYTHFKNDKFDVLYEKSIQEIDIKKRYQLYQKMDSIIIEQAPIVPLYYDEVIRFSQKNIYNLGINPIDLLNLKRVKKTTNANGS</sequence>
<keyword evidence="3" id="KW-0813">Transport</keyword>
<evidence type="ECO:0000256" key="4">
    <source>
        <dbReference type="ARBA" id="ARBA00022729"/>
    </source>
</evidence>
<keyword evidence="4" id="KW-0732">Signal</keyword>
<accession>A0ABP1EIE2</accession>
<dbReference type="InterPro" id="IPR000914">
    <property type="entry name" value="SBP_5_dom"/>
</dbReference>
<evidence type="ECO:0000256" key="1">
    <source>
        <dbReference type="ARBA" id="ARBA00004196"/>
    </source>
</evidence>
<dbReference type="RefSeq" id="WP_101902315.1">
    <property type="nucleotide sequence ID" value="NZ_JBFKZT010000006.1"/>
</dbReference>
<dbReference type="Proteomes" id="UP001497514">
    <property type="component" value="Chromosome"/>
</dbReference>
<dbReference type="Gene3D" id="3.40.190.10">
    <property type="entry name" value="Periplasmic binding protein-like II"/>
    <property type="match status" value="1"/>
</dbReference>
<keyword evidence="7" id="KW-1185">Reference proteome</keyword>
<evidence type="ECO:0000256" key="3">
    <source>
        <dbReference type="ARBA" id="ARBA00022448"/>
    </source>
</evidence>
<feature type="domain" description="Solute-binding protein family 5" evidence="5">
    <location>
        <begin position="87"/>
        <end position="464"/>
    </location>
</feature>
<dbReference type="CDD" id="cd00995">
    <property type="entry name" value="PBP2_NikA_DppA_OppA_like"/>
    <property type="match status" value="1"/>
</dbReference>
<dbReference type="InterPro" id="IPR039424">
    <property type="entry name" value="SBP_5"/>
</dbReference>
<evidence type="ECO:0000259" key="5">
    <source>
        <dbReference type="Pfam" id="PF00496"/>
    </source>
</evidence>
<protein>
    <submittedName>
        <fullName evidence="6">ABC transporter substrate-binding protein</fullName>
    </submittedName>
</protein>
<dbReference type="EMBL" id="OZ038524">
    <property type="protein sequence ID" value="CAL2078015.1"/>
    <property type="molecule type" value="Genomic_DNA"/>
</dbReference>
<evidence type="ECO:0000256" key="2">
    <source>
        <dbReference type="ARBA" id="ARBA00005695"/>
    </source>
</evidence>